<proteinExistence type="predicted"/>
<keyword evidence="3" id="KW-1185">Reference proteome</keyword>
<dbReference type="AlphaFoldDB" id="A0A0M0G9W2"/>
<dbReference type="PANTHER" id="PTHR46656:SF3">
    <property type="entry name" value="PUTATIVE-RELATED"/>
    <property type="match status" value="1"/>
</dbReference>
<dbReference type="Proteomes" id="UP000037109">
    <property type="component" value="Unassembled WGS sequence"/>
</dbReference>
<evidence type="ECO:0000313" key="3">
    <source>
        <dbReference type="Proteomes" id="UP000037109"/>
    </source>
</evidence>
<dbReference type="SUPFAM" id="SSF53756">
    <property type="entry name" value="UDP-Glycosyltransferase/glycogen phosphorylase"/>
    <property type="match status" value="1"/>
</dbReference>
<dbReference type="RefSeq" id="WP_053433688.1">
    <property type="nucleotide sequence ID" value="NZ_LGUF01000007.1"/>
</dbReference>
<organism evidence="2 3">
    <name type="scientific">Sporosarcina globispora</name>
    <name type="common">Bacillus globisporus</name>
    <dbReference type="NCBI Taxonomy" id="1459"/>
    <lineage>
        <taxon>Bacteria</taxon>
        <taxon>Bacillati</taxon>
        <taxon>Bacillota</taxon>
        <taxon>Bacilli</taxon>
        <taxon>Bacillales</taxon>
        <taxon>Caryophanaceae</taxon>
        <taxon>Sporosarcina</taxon>
    </lineage>
</organism>
<dbReference type="InterPro" id="IPR001296">
    <property type="entry name" value="Glyco_trans_1"/>
</dbReference>
<dbReference type="GO" id="GO:0016757">
    <property type="term" value="F:glycosyltransferase activity"/>
    <property type="evidence" value="ECO:0007669"/>
    <property type="project" value="InterPro"/>
</dbReference>
<protein>
    <recommendedName>
        <fullName evidence="1">Glycosyl transferase family 1 domain-containing protein</fullName>
    </recommendedName>
</protein>
<name>A0A0M0G9W2_SPOGL</name>
<accession>A0A0M0G9W2</accession>
<gene>
    <name evidence="2" type="ORF">AF332_05505</name>
</gene>
<dbReference type="Gene3D" id="3.40.50.2000">
    <property type="entry name" value="Glycogen Phosphorylase B"/>
    <property type="match status" value="1"/>
</dbReference>
<dbReference type="OrthoDB" id="9797829at2"/>
<evidence type="ECO:0000313" key="2">
    <source>
        <dbReference type="EMBL" id="KON86327.1"/>
    </source>
</evidence>
<reference evidence="3" key="1">
    <citation type="submission" date="2015-07" db="EMBL/GenBank/DDBJ databases">
        <title>Fjat-10036 dsm4.</title>
        <authorList>
            <person name="Liu B."/>
            <person name="Wang J."/>
            <person name="Zhu Y."/>
            <person name="Liu G."/>
            <person name="Chen Q."/>
            <person name="Chen Z."/>
            <person name="Lan J."/>
            <person name="Che J."/>
            <person name="Ge C."/>
            <person name="Shi H."/>
            <person name="Pan Z."/>
            <person name="Liu X."/>
        </authorList>
    </citation>
    <scope>NUCLEOTIDE SEQUENCE [LARGE SCALE GENOMIC DNA]</scope>
    <source>
        <strain evidence="3">DSM 4</strain>
    </source>
</reference>
<dbReference type="STRING" id="1459.AF332_05505"/>
<sequence length="385" mass="43902">MTNYQVIWRGPVLDASGYGIASREYALALDRLGVDLIIQPYTWNFPYDFSNKNKKKRLLQLIEKPFQKNKQKILIYHCPPGNIDDINKERKNFDRILFNTVWETEKIPGPWLPVINACDGVCVPCSQNMDAMIEGRVNVPVFLAPHGADTQAFYPGNKKLSLKEAKGKFVFVSVFDFQHRKNPETLLKAYWSEFTSKDNVLLVIKTYGSKREKILKSISEYKRSLGFTNETAPLHVITGIIPEKQLKGLYTLGNAFILPTRGEGVGLPYIEALSSGLPVIATGWGGQMDFLNEQNSFLIDFKLENPRDSMGSKSAISKLYPRLFKHEDHLWAEADLEDTKRQMRLAYENPHLCKQKGQQGRLDMQNLTWDKAGILLKKAIEEILS</sequence>
<dbReference type="PANTHER" id="PTHR46656">
    <property type="entry name" value="PUTATIVE-RELATED"/>
    <property type="match status" value="1"/>
</dbReference>
<dbReference type="PATRIC" id="fig|1459.3.peg.1153"/>
<dbReference type="Pfam" id="PF00534">
    <property type="entry name" value="Glycos_transf_1"/>
    <property type="match status" value="1"/>
</dbReference>
<evidence type="ECO:0000259" key="1">
    <source>
        <dbReference type="Pfam" id="PF00534"/>
    </source>
</evidence>
<feature type="domain" description="Glycosyl transferase family 1" evidence="1">
    <location>
        <begin position="162"/>
        <end position="301"/>
    </location>
</feature>
<dbReference type="EMBL" id="LGUF01000007">
    <property type="protein sequence ID" value="KON86327.1"/>
    <property type="molecule type" value="Genomic_DNA"/>
</dbReference>
<comment type="caution">
    <text evidence="2">The sequence shown here is derived from an EMBL/GenBank/DDBJ whole genome shotgun (WGS) entry which is preliminary data.</text>
</comment>